<evidence type="ECO:0000256" key="1">
    <source>
        <dbReference type="SAM" id="MobiDB-lite"/>
    </source>
</evidence>
<feature type="compositionally biased region" description="Basic and acidic residues" evidence="1">
    <location>
        <begin position="39"/>
        <end position="55"/>
    </location>
</feature>
<proteinExistence type="evidence at transcript level"/>
<feature type="region of interest" description="Disordered" evidence="1">
    <location>
        <begin position="111"/>
        <end position="148"/>
    </location>
</feature>
<accession>G3MQZ0</accession>
<name>G3MQZ0_AMBMU</name>
<reference evidence="2" key="1">
    <citation type="journal article" date="2011" name="PLoS ONE">
        <title>A deep insight into the sialotranscriptome of the gulf coast tick, Amblyomma maculatum.</title>
        <authorList>
            <person name="Karim S."/>
            <person name="Singh P."/>
            <person name="Ribeiro J.M."/>
        </authorList>
    </citation>
    <scope>NUCLEOTIDE SEQUENCE</scope>
    <source>
        <tissue evidence="2">Salivary gland</tissue>
    </source>
</reference>
<protein>
    <submittedName>
        <fullName evidence="2">Uncharacterized protein</fullName>
    </submittedName>
</protein>
<evidence type="ECO:0000313" key="2">
    <source>
        <dbReference type="EMBL" id="AEO35908.1"/>
    </source>
</evidence>
<sequence>MTDASRATSMSFVQDDGEASPVKEPSTSADSRKHSRLVWNKEVESEAEPSPKDVHTGNTSPRSVLPFSKPCKVEACSSETEDLRKKINRIRQQRGKQQKLPHLDVQASCSRTADDQEYQEQNSEGTKRHALFTSRNPEENMDNENPDWEAIRQSNTPARKHCKRKTSHDFSSEYSEPAKHQHFDTDIFDLKLRELERNKEEDIMRVHNTFRYDMDMLHRDFKVQSLRYRGRSERLCYSGGPQHRRARTVPWDYYQVQKRKVQEQFMANTQSINNEYSARANKLLSARDEVQHFDAFYAGLKDSDSRLLSEQQMEETLKLEKLLRYFSVAYDEAKY</sequence>
<feature type="region of interest" description="Disordered" evidence="1">
    <location>
        <begin position="1"/>
        <end position="67"/>
    </location>
</feature>
<organism evidence="2">
    <name type="scientific">Amblyomma maculatum</name>
    <name type="common">Gulf Coast tick</name>
    <dbReference type="NCBI Taxonomy" id="34609"/>
    <lineage>
        <taxon>Eukaryota</taxon>
        <taxon>Metazoa</taxon>
        <taxon>Ecdysozoa</taxon>
        <taxon>Arthropoda</taxon>
        <taxon>Chelicerata</taxon>
        <taxon>Arachnida</taxon>
        <taxon>Acari</taxon>
        <taxon>Parasitiformes</taxon>
        <taxon>Ixodida</taxon>
        <taxon>Ixodoidea</taxon>
        <taxon>Ixodidae</taxon>
        <taxon>Amblyomminae</taxon>
        <taxon>Amblyomma</taxon>
    </lineage>
</organism>
<dbReference type="EMBL" id="JO844291">
    <property type="protein sequence ID" value="AEO35908.1"/>
    <property type="molecule type" value="mRNA"/>
</dbReference>
<feature type="compositionally biased region" description="Polar residues" evidence="1">
    <location>
        <begin position="1"/>
        <end position="12"/>
    </location>
</feature>
<dbReference type="AlphaFoldDB" id="G3MQZ0"/>